<evidence type="ECO:0000259" key="11">
    <source>
        <dbReference type="PROSITE" id="PS50110"/>
    </source>
</evidence>
<dbReference type="InterPro" id="IPR000014">
    <property type="entry name" value="PAS"/>
</dbReference>
<dbReference type="RefSeq" id="WP_344695523.1">
    <property type="nucleotide sequence ID" value="NZ_BAABBR010000001.1"/>
</dbReference>
<evidence type="ECO:0000256" key="7">
    <source>
        <dbReference type="ARBA" id="ARBA00022840"/>
    </source>
</evidence>
<dbReference type="InterPro" id="IPR011006">
    <property type="entry name" value="CheY-like_superfamily"/>
</dbReference>
<dbReference type="PROSITE" id="PS50109">
    <property type="entry name" value="HIS_KIN"/>
    <property type="match status" value="1"/>
</dbReference>
<dbReference type="Gene3D" id="3.30.450.20">
    <property type="entry name" value="PAS domain"/>
    <property type="match status" value="2"/>
</dbReference>
<dbReference type="SMART" id="SM00448">
    <property type="entry name" value="REC"/>
    <property type="match status" value="1"/>
</dbReference>
<keyword evidence="15" id="KW-1185">Reference proteome</keyword>
<dbReference type="Pfam" id="PF13426">
    <property type="entry name" value="PAS_9"/>
    <property type="match status" value="1"/>
</dbReference>
<feature type="modified residue" description="4-aspartylphosphate" evidence="9">
    <location>
        <position position="595"/>
    </location>
</feature>
<keyword evidence="3 9" id="KW-0597">Phosphoprotein</keyword>
<evidence type="ECO:0000256" key="6">
    <source>
        <dbReference type="ARBA" id="ARBA00022777"/>
    </source>
</evidence>
<evidence type="ECO:0000256" key="2">
    <source>
        <dbReference type="ARBA" id="ARBA00012438"/>
    </source>
</evidence>
<dbReference type="SUPFAM" id="SSF55874">
    <property type="entry name" value="ATPase domain of HSP90 chaperone/DNA topoisomerase II/histidine kinase"/>
    <property type="match status" value="1"/>
</dbReference>
<dbReference type="InterPro" id="IPR001789">
    <property type="entry name" value="Sig_transdc_resp-reg_receiver"/>
</dbReference>
<dbReference type="PANTHER" id="PTHR43065:SF46">
    <property type="entry name" value="C4-DICARBOXYLATE TRANSPORT SENSOR PROTEIN DCTB"/>
    <property type="match status" value="1"/>
</dbReference>
<dbReference type="PRINTS" id="PR00344">
    <property type="entry name" value="BCTRLSENSOR"/>
</dbReference>
<dbReference type="SUPFAM" id="SSF55785">
    <property type="entry name" value="PYP-like sensor domain (PAS domain)"/>
    <property type="match status" value="2"/>
</dbReference>
<feature type="domain" description="PAS" evidence="12">
    <location>
        <begin position="162"/>
        <end position="203"/>
    </location>
</feature>
<dbReference type="NCBIfam" id="TIGR00229">
    <property type="entry name" value="sensory_box"/>
    <property type="match status" value="2"/>
</dbReference>
<dbReference type="Pfam" id="PF00072">
    <property type="entry name" value="Response_reg"/>
    <property type="match status" value="1"/>
</dbReference>
<dbReference type="CDD" id="cd00130">
    <property type="entry name" value="PAS"/>
    <property type="match status" value="2"/>
</dbReference>
<dbReference type="PROSITE" id="PS50113">
    <property type="entry name" value="PAC"/>
    <property type="match status" value="1"/>
</dbReference>
<comment type="caution">
    <text evidence="14">The sequence shown here is derived from an EMBL/GenBank/DDBJ whole genome shotgun (WGS) entry which is preliminary data.</text>
</comment>
<gene>
    <name evidence="14" type="ORF">GCM10022281_06070</name>
</gene>
<dbReference type="PANTHER" id="PTHR43065">
    <property type="entry name" value="SENSOR HISTIDINE KINASE"/>
    <property type="match status" value="1"/>
</dbReference>
<feature type="domain" description="Histidine kinase" evidence="10">
    <location>
        <begin position="303"/>
        <end position="523"/>
    </location>
</feature>
<proteinExistence type="predicted"/>
<organism evidence="14 15">
    <name type="scientific">Sphingomonas rosea</name>
    <dbReference type="NCBI Taxonomy" id="335605"/>
    <lineage>
        <taxon>Bacteria</taxon>
        <taxon>Pseudomonadati</taxon>
        <taxon>Pseudomonadota</taxon>
        <taxon>Alphaproteobacteria</taxon>
        <taxon>Sphingomonadales</taxon>
        <taxon>Sphingomonadaceae</taxon>
        <taxon>Sphingomonas</taxon>
    </lineage>
</organism>
<dbReference type="InterPro" id="IPR013767">
    <property type="entry name" value="PAS_fold"/>
</dbReference>
<evidence type="ECO:0000256" key="1">
    <source>
        <dbReference type="ARBA" id="ARBA00000085"/>
    </source>
</evidence>
<reference evidence="15" key="1">
    <citation type="journal article" date="2019" name="Int. J. Syst. Evol. Microbiol.">
        <title>The Global Catalogue of Microorganisms (GCM) 10K type strain sequencing project: providing services to taxonomists for standard genome sequencing and annotation.</title>
        <authorList>
            <consortium name="The Broad Institute Genomics Platform"/>
            <consortium name="The Broad Institute Genome Sequencing Center for Infectious Disease"/>
            <person name="Wu L."/>
            <person name="Ma J."/>
        </authorList>
    </citation>
    <scope>NUCLEOTIDE SEQUENCE [LARGE SCALE GENOMIC DNA]</scope>
    <source>
        <strain evidence="15">JCM 17564</strain>
    </source>
</reference>
<dbReference type="InterPro" id="IPR000700">
    <property type="entry name" value="PAS-assoc_C"/>
</dbReference>
<evidence type="ECO:0000259" key="13">
    <source>
        <dbReference type="PROSITE" id="PS50113"/>
    </source>
</evidence>
<dbReference type="PROSITE" id="PS50112">
    <property type="entry name" value="PAS"/>
    <property type="match status" value="2"/>
</dbReference>
<evidence type="ECO:0000256" key="8">
    <source>
        <dbReference type="ARBA" id="ARBA00023012"/>
    </source>
</evidence>
<protein>
    <recommendedName>
        <fullName evidence="2">histidine kinase</fullName>
        <ecNumber evidence="2">2.7.13.3</ecNumber>
    </recommendedName>
</protein>
<dbReference type="PROSITE" id="PS50110">
    <property type="entry name" value="RESPONSE_REGULATORY"/>
    <property type="match status" value="1"/>
</dbReference>
<comment type="catalytic activity">
    <reaction evidence="1">
        <text>ATP + protein L-histidine = ADP + protein N-phospho-L-histidine.</text>
        <dbReference type="EC" id="2.7.13.3"/>
    </reaction>
</comment>
<dbReference type="Gene3D" id="3.40.50.2300">
    <property type="match status" value="1"/>
</dbReference>
<evidence type="ECO:0000256" key="9">
    <source>
        <dbReference type="PROSITE-ProRule" id="PRU00169"/>
    </source>
</evidence>
<evidence type="ECO:0000259" key="10">
    <source>
        <dbReference type="PROSITE" id="PS50109"/>
    </source>
</evidence>
<dbReference type="Proteomes" id="UP001424459">
    <property type="component" value="Unassembled WGS sequence"/>
</dbReference>
<dbReference type="CDD" id="cd00156">
    <property type="entry name" value="REC"/>
    <property type="match status" value="1"/>
</dbReference>
<keyword evidence="7" id="KW-0067">ATP-binding</keyword>
<dbReference type="SMART" id="SM00387">
    <property type="entry name" value="HATPase_c"/>
    <property type="match status" value="1"/>
</dbReference>
<feature type="domain" description="PAC" evidence="13">
    <location>
        <begin position="105"/>
        <end position="158"/>
    </location>
</feature>
<keyword evidence="8" id="KW-0902">Two-component regulatory system</keyword>
<dbReference type="InterPro" id="IPR035965">
    <property type="entry name" value="PAS-like_dom_sf"/>
</dbReference>
<evidence type="ECO:0000256" key="5">
    <source>
        <dbReference type="ARBA" id="ARBA00022741"/>
    </source>
</evidence>
<accession>A0ABP7TQ79</accession>
<dbReference type="Gene3D" id="1.10.287.130">
    <property type="match status" value="1"/>
</dbReference>
<dbReference type="EC" id="2.7.13.3" evidence="2"/>
<dbReference type="InterPro" id="IPR005467">
    <property type="entry name" value="His_kinase_dom"/>
</dbReference>
<dbReference type="Gene3D" id="3.30.565.10">
    <property type="entry name" value="Histidine kinase-like ATPase, C-terminal domain"/>
    <property type="match status" value="1"/>
</dbReference>
<sequence length="670" mass="71827">MTFHQRIPFPLGDAWRLREGEDLRDFDARSLSHLIAETTRDAFVAVDGDNRIVYWNRGAEVTFGWAREEAIGQSLDMIIPDAHQAAHSAGVRRLVEGGVPKLVGKAVEVPSLRKDGTGLPVELSLTMWSEPGTDRPAGFAAIMRDITRRRELEEERNATARRLEEQMAAVEASNDGIGITDAEGIFLFMNTAHARLFGFDTAEEAVGIHWKTLYEPAEAERIEAEAMPVVMAHGAWRGEARGRHRDGHAIEQEITLSAGANGGLVCTTRDIAERQRALRERIQAREQLLLAERQETIGRVLSGMAHDFNNLMAMISASAATLEDDSGDRVAKAHRIQSAAAAASKLLHKILKPERRAADRQAIDLGKVVREVADLIEVSLSPGHAIDVSVPAEPVSIHADESEVMQVLMNLCTNARDALPAGGAGRISLAVDLVDGDSLGATPTVGTRPRGKVALLHVSDTGCGIAGPDLARIFEPFVTHGKALGTGLGLAVVARLVTEAGGAIYLTTGPAGSSFALALPAGPPGRDAGQPERRQSPIDLSGRFIISVDDNPALLDLIAVHLERAGAEVCPCLSPLDGLEVLRDEGTAWDAIVVDYDMPEMSGVDFATVARRLRPEVPILLCSAVAEDLILTAAQRDLFAAIISKSALHKNLPRALASLLPASPPTETRT</sequence>
<evidence type="ECO:0000313" key="15">
    <source>
        <dbReference type="Proteomes" id="UP001424459"/>
    </source>
</evidence>
<dbReference type="Pfam" id="PF02518">
    <property type="entry name" value="HATPase_c"/>
    <property type="match status" value="1"/>
</dbReference>
<evidence type="ECO:0000256" key="3">
    <source>
        <dbReference type="ARBA" id="ARBA00022553"/>
    </source>
</evidence>
<dbReference type="InterPro" id="IPR004358">
    <property type="entry name" value="Sig_transdc_His_kin-like_C"/>
</dbReference>
<feature type="domain" description="Response regulatory" evidence="11">
    <location>
        <begin position="544"/>
        <end position="660"/>
    </location>
</feature>
<dbReference type="SUPFAM" id="SSF52172">
    <property type="entry name" value="CheY-like"/>
    <property type="match status" value="1"/>
</dbReference>
<dbReference type="InterPro" id="IPR036890">
    <property type="entry name" value="HATPase_C_sf"/>
</dbReference>
<dbReference type="InterPro" id="IPR003594">
    <property type="entry name" value="HATPase_dom"/>
</dbReference>
<evidence type="ECO:0000313" key="14">
    <source>
        <dbReference type="EMBL" id="GAA4029660.1"/>
    </source>
</evidence>
<keyword evidence="5" id="KW-0547">Nucleotide-binding</keyword>
<dbReference type="SMART" id="SM00091">
    <property type="entry name" value="PAS"/>
    <property type="match status" value="2"/>
</dbReference>
<dbReference type="Pfam" id="PF00989">
    <property type="entry name" value="PAS"/>
    <property type="match status" value="1"/>
</dbReference>
<keyword evidence="4" id="KW-0808">Transferase</keyword>
<keyword evidence="6" id="KW-0418">Kinase</keyword>
<feature type="domain" description="PAS" evidence="12">
    <location>
        <begin position="27"/>
        <end position="98"/>
    </location>
</feature>
<evidence type="ECO:0000256" key="4">
    <source>
        <dbReference type="ARBA" id="ARBA00022679"/>
    </source>
</evidence>
<name>A0ABP7TQ79_9SPHN</name>
<dbReference type="EMBL" id="BAABBR010000001">
    <property type="protein sequence ID" value="GAA4029660.1"/>
    <property type="molecule type" value="Genomic_DNA"/>
</dbReference>
<evidence type="ECO:0000259" key="12">
    <source>
        <dbReference type="PROSITE" id="PS50112"/>
    </source>
</evidence>